<organism evidence="2 3">
    <name type="scientific">Amycolatopsis saalfeldensis</name>
    <dbReference type="NCBI Taxonomy" id="394193"/>
    <lineage>
        <taxon>Bacteria</taxon>
        <taxon>Bacillati</taxon>
        <taxon>Actinomycetota</taxon>
        <taxon>Actinomycetes</taxon>
        <taxon>Pseudonocardiales</taxon>
        <taxon>Pseudonocardiaceae</taxon>
        <taxon>Amycolatopsis</taxon>
    </lineage>
</organism>
<gene>
    <name evidence="2" type="ORF">SAMN04489732_107143</name>
</gene>
<dbReference type="STRING" id="394193.SAMN04489732_107143"/>
<evidence type="ECO:0000313" key="3">
    <source>
        <dbReference type="Proteomes" id="UP000198582"/>
    </source>
</evidence>
<sequence>MSSHRVSDWDDARSLHKQFAKSEHKPARRVQDAASVHDPSGAGNAELVADDSGTIELDPAEIAAADAELAQRQDELAGYLRQAGQLASPLKDGSSPVAEHLRKAFEVRGSADGGVQATLQQYLDELSALRDAIHAASTGLVQQEDSAHEALGALHNRMGDGGTA</sequence>
<accession>A0A1H8XEU3</accession>
<dbReference type="EMBL" id="FOEF01000007">
    <property type="protein sequence ID" value="SEP38373.1"/>
    <property type="molecule type" value="Genomic_DNA"/>
</dbReference>
<evidence type="ECO:0000313" key="2">
    <source>
        <dbReference type="EMBL" id="SEP38373.1"/>
    </source>
</evidence>
<name>A0A1H8XEU3_9PSEU</name>
<dbReference type="AlphaFoldDB" id="A0A1H8XEU3"/>
<feature type="region of interest" description="Disordered" evidence="1">
    <location>
        <begin position="1"/>
        <end position="47"/>
    </location>
</feature>
<evidence type="ECO:0000256" key="1">
    <source>
        <dbReference type="SAM" id="MobiDB-lite"/>
    </source>
</evidence>
<keyword evidence="3" id="KW-1185">Reference proteome</keyword>
<dbReference type="OrthoDB" id="3696327at2"/>
<dbReference type="RefSeq" id="WP_091618062.1">
    <property type="nucleotide sequence ID" value="NZ_FOEF01000007.1"/>
</dbReference>
<protein>
    <submittedName>
        <fullName evidence="2">Uncharacterized protein</fullName>
    </submittedName>
</protein>
<reference evidence="2 3" key="1">
    <citation type="submission" date="2016-10" db="EMBL/GenBank/DDBJ databases">
        <authorList>
            <person name="de Groot N.N."/>
        </authorList>
    </citation>
    <scope>NUCLEOTIDE SEQUENCE [LARGE SCALE GENOMIC DNA]</scope>
    <source>
        <strain evidence="2 3">DSM 44993</strain>
    </source>
</reference>
<feature type="compositionally biased region" description="Basic and acidic residues" evidence="1">
    <location>
        <begin position="1"/>
        <end position="31"/>
    </location>
</feature>
<proteinExistence type="predicted"/>
<dbReference type="Proteomes" id="UP000198582">
    <property type="component" value="Unassembled WGS sequence"/>
</dbReference>